<dbReference type="HAMAP" id="MF_01152">
    <property type="entry name" value="DnaJ"/>
    <property type="match status" value="1"/>
</dbReference>
<feature type="binding site" evidence="11">
    <location>
        <position position="166"/>
    </location>
    <ligand>
        <name>Zn(2+)</name>
        <dbReference type="ChEBI" id="CHEBI:29105"/>
        <label>2</label>
    </ligand>
</feature>
<dbReference type="SUPFAM" id="SSF46565">
    <property type="entry name" value="Chaperone J-domain"/>
    <property type="match status" value="1"/>
</dbReference>
<organism evidence="15">
    <name type="scientific">uncultured Gemmatimonadaceae bacterium</name>
    <dbReference type="NCBI Taxonomy" id="246130"/>
    <lineage>
        <taxon>Bacteria</taxon>
        <taxon>Pseudomonadati</taxon>
        <taxon>Gemmatimonadota</taxon>
        <taxon>Gemmatimonadia</taxon>
        <taxon>Gemmatimonadales</taxon>
        <taxon>Gemmatimonadaceae</taxon>
        <taxon>environmental samples</taxon>
    </lineage>
</organism>
<dbReference type="AlphaFoldDB" id="A0A6J4KPK5"/>
<dbReference type="FunFam" id="2.10.230.10:FF:000002">
    <property type="entry name" value="Molecular chaperone DnaJ"/>
    <property type="match status" value="1"/>
</dbReference>
<dbReference type="InterPro" id="IPR036869">
    <property type="entry name" value="J_dom_sf"/>
</dbReference>
<evidence type="ECO:0000256" key="4">
    <source>
        <dbReference type="ARBA" id="ARBA00022737"/>
    </source>
</evidence>
<feature type="binding site" evidence="11">
    <location>
        <position position="149"/>
    </location>
    <ligand>
        <name>Zn(2+)</name>
        <dbReference type="ChEBI" id="CHEBI:29105"/>
        <label>1</label>
    </ligand>
</feature>
<evidence type="ECO:0000259" key="14">
    <source>
        <dbReference type="PROSITE" id="PS51188"/>
    </source>
</evidence>
<feature type="repeat" description="CXXCXGXG motif" evidence="11">
    <location>
        <begin position="189"/>
        <end position="196"/>
    </location>
</feature>
<accession>A0A6J4KPK5</accession>
<evidence type="ECO:0000256" key="5">
    <source>
        <dbReference type="ARBA" id="ARBA00022771"/>
    </source>
</evidence>
<comment type="domain">
    <text evidence="11">The J domain is necessary and sufficient to stimulate DnaK ATPase activity. Zinc center 1 plays an important role in the autonomous, DnaK-independent chaperone activity of DnaJ. Zinc center 2 is essential for interaction with DnaK and for DnaJ activity.</text>
</comment>
<dbReference type="PRINTS" id="PR00625">
    <property type="entry name" value="JDOMAIN"/>
</dbReference>
<dbReference type="FunFam" id="2.60.260.20:FF:000005">
    <property type="entry name" value="Chaperone protein dnaJ 1, mitochondrial"/>
    <property type="match status" value="1"/>
</dbReference>
<dbReference type="GO" id="GO:0009408">
    <property type="term" value="P:response to heat"/>
    <property type="evidence" value="ECO:0007669"/>
    <property type="project" value="InterPro"/>
</dbReference>
<dbReference type="SUPFAM" id="SSF57938">
    <property type="entry name" value="DnaJ/Hsp40 cysteine-rich domain"/>
    <property type="match status" value="1"/>
</dbReference>
<feature type="binding site" evidence="11">
    <location>
        <position position="163"/>
    </location>
    <ligand>
        <name>Zn(2+)</name>
        <dbReference type="ChEBI" id="CHEBI:29105"/>
        <label>2</label>
    </ligand>
</feature>
<evidence type="ECO:0000256" key="6">
    <source>
        <dbReference type="ARBA" id="ARBA00022833"/>
    </source>
</evidence>
<dbReference type="NCBIfam" id="NF008035">
    <property type="entry name" value="PRK10767.1"/>
    <property type="match status" value="1"/>
</dbReference>
<evidence type="ECO:0000256" key="11">
    <source>
        <dbReference type="HAMAP-Rule" id="MF_01152"/>
    </source>
</evidence>
<feature type="repeat" description="CXXCXGXG motif" evidence="11">
    <location>
        <begin position="163"/>
        <end position="170"/>
    </location>
</feature>
<keyword evidence="2 11" id="KW-0235">DNA replication</keyword>
<keyword evidence="1 11" id="KW-0963">Cytoplasm</keyword>
<dbReference type="NCBIfam" id="TIGR02349">
    <property type="entry name" value="DnaJ_bact"/>
    <property type="match status" value="1"/>
</dbReference>
<comment type="subcellular location">
    <subcellularLocation>
        <location evidence="11">Cytoplasm</location>
    </subcellularLocation>
</comment>
<keyword evidence="3 11" id="KW-0479">Metal-binding</keyword>
<dbReference type="CDD" id="cd10719">
    <property type="entry name" value="DnaJ_zf"/>
    <property type="match status" value="1"/>
</dbReference>
<keyword evidence="4 11" id="KW-0677">Repeat</keyword>
<keyword evidence="7 11" id="KW-0346">Stress response</keyword>
<dbReference type="PROSITE" id="PS50076">
    <property type="entry name" value="DNAJ_2"/>
    <property type="match status" value="1"/>
</dbReference>
<keyword evidence="5 11" id="KW-0863">Zinc-finger</keyword>
<evidence type="ECO:0000256" key="7">
    <source>
        <dbReference type="ARBA" id="ARBA00023016"/>
    </source>
</evidence>
<dbReference type="InterPro" id="IPR002939">
    <property type="entry name" value="DnaJ_C"/>
</dbReference>
<dbReference type="CDD" id="cd10747">
    <property type="entry name" value="DnaJ_C"/>
    <property type="match status" value="1"/>
</dbReference>
<keyword evidence="6 11" id="KW-0862">Zinc</keyword>
<feature type="domain" description="J" evidence="13">
    <location>
        <begin position="3"/>
        <end position="68"/>
    </location>
</feature>
<name>A0A6J4KPK5_9BACT</name>
<proteinExistence type="inferred from homology"/>
<dbReference type="Gene3D" id="2.60.260.20">
    <property type="entry name" value="Urease metallochaperone UreE, N-terminal domain"/>
    <property type="match status" value="2"/>
</dbReference>
<feature type="binding site" evidence="11">
    <location>
        <position position="206"/>
    </location>
    <ligand>
        <name>Zn(2+)</name>
        <dbReference type="ChEBI" id="CHEBI:29105"/>
        <label>1</label>
    </ligand>
</feature>
<dbReference type="InterPro" id="IPR036410">
    <property type="entry name" value="HSP_DnaJ_Cys-rich_dom_sf"/>
</dbReference>
<keyword evidence="8 11" id="KW-0143">Chaperone</keyword>
<dbReference type="SMART" id="SM00271">
    <property type="entry name" value="DnaJ"/>
    <property type="match status" value="1"/>
</dbReference>
<evidence type="ECO:0000256" key="8">
    <source>
        <dbReference type="ARBA" id="ARBA00023186"/>
    </source>
</evidence>
<evidence type="ECO:0000256" key="3">
    <source>
        <dbReference type="ARBA" id="ARBA00022723"/>
    </source>
</evidence>
<dbReference type="GO" id="GO:0005737">
    <property type="term" value="C:cytoplasm"/>
    <property type="evidence" value="ECO:0007669"/>
    <property type="project" value="UniProtKB-SubCell"/>
</dbReference>
<dbReference type="Pfam" id="PF00684">
    <property type="entry name" value="DnaJ_CXXCXGXG"/>
    <property type="match status" value="1"/>
</dbReference>
<dbReference type="PROSITE" id="PS51188">
    <property type="entry name" value="ZF_CR"/>
    <property type="match status" value="1"/>
</dbReference>
<dbReference type="GO" id="GO:0008270">
    <property type="term" value="F:zinc ion binding"/>
    <property type="evidence" value="ECO:0007669"/>
    <property type="project" value="UniProtKB-UniRule"/>
</dbReference>
<feature type="binding site" evidence="11">
    <location>
        <position position="189"/>
    </location>
    <ligand>
        <name>Zn(2+)</name>
        <dbReference type="ChEBI" id="CHEBI:29105"/>
        <label>2</label>
    </ligand>
</feature>
<evidence type="ECO:0000256" key="2">
    <source>
        <dbReference type="ARBA" id="ARBA00022705"/>
    </source>
</evidence>
<evidence type="ECO:0000259" key="13">
    <source>
        <dbReference type="PROSITE" id="PS50076"/>
    </source>
</evidence>
<dbReference type="GO" id="GO:0051082">
    <property type="term" value="F:unfolded protein binding"/>
    <property type="evidence" value="ECO:0007669"/>
    <property type="project" value="UniProtKB-UniRule"/>
</dbReference>
<dbReference type="Pfam" id="PF01556">
    <property type="entry name" value="DnaJ_C"/>
    <property type="match status" value="1"/>
</dbReference>
<dbReference type="Pfam" id="PF00226">
    <property type="entry name" value="DnaJ"/>
    <property type="match status" value="1"/>
</dbReference>
<dbReference type="GO" id="GO:0031072">
    <property type="term" value="F:heat shock protein binding"/>
    <property type="evidence" value="ECO:0007669"/>
    <property type="project" value="InterPro"/>
</dbReference>
<feature type="binding site" evidence="11">
    <location>
        <position position="192"/>
    </location>
    <ligand>
        <name>Zn(2+)</name>
        <dbReference type="ChEBI" id="CHEBI:29105"/>
        <label>2</label>
    </ligand>
</feature>
<comment type="function">
    <text evidence="11">Participates actively in the response to hyperosmotic and heat shock by preventing the aggregation of stress-denatured proteins and by disaggregating proteins, also in an autonomous, DnaK-independent fashion. Unfolded proteins bind initially to DnaJ; upon interaction with the DnaJ-bound protein, DnaK hydrolyzes its bound ATP, resulting in the formation of a stable complex. GrpE releases ADP from DnaK; ATP binding to DnaK triggers the release of the substrate protein, thus completing the reaction cycle. Several rounds of ATP-dependent interactions between DnaJ, DnaK and GrpE are required for fully efficient folding. Also involved, together with DnaK and GrpE, in the DNA replication of plasmids through activation of initiation proteins.</text>
</comment>
<dbReference type="InterPro" id="IPR001305">
    <property type="entry name" value="HSP_DnaJ_Cys-rich_dom"/>
</dbReference>
<evidence type="ECO:0000256" key="1">
    <source>
        <dbReference type="ARBA" id="ARBA00022490"/>
    </source>
</evidence>
<gene>
    <name evidence="11" type="primary">dnaJ</name>
    <name evidence="15" type="ORF">AVDCRST_MAG40-1021</name>
</gene>
<dbReference type="PANTHER" id="PTHR43096:SF48">
    <property type="entry name" value="CHAPERONE PROTEIN DNAJ"/>
    <property type="match status" value="1"/>
</dbReference>
<feature type="binding site" evidence="11">
    <location>
        <position position="203"/>
    </location>
    <ligand>
        <name>Zn(2+)</name>
        <dbReference type="ChEBI" id="CHEBI:29105"/>
        <label>1</label>
    </ligand>
</feature>
<sequence length="375" mass="40598">MADYYTTLGVERTASDDEIKKAYRKLAMTYHPDRNGGSKEAEERFKEITEAYDALRDPNKRAAYDRYGEAGLRGGGAGAQHVDLSEALNIFMQNFGMGDLFSQAGGRSGGTAVRQGSDIKLPAAITLAEVATGLEKTFKLKLLDPCDACDGRGAEPGTKAATCPTCAGAGEVRRAQRSFFGQFVSVAPCPTCSGEGTVVATPCRKCRGEGRVRVERSVTAKIPPGVATGQYMTLRGQGNVGPRGGPRGDVLVVFEVEDDPRFERDGEDVYCEALLSYPQLALGAELQVPAVIGDVTLKVPPGTQSGHVFHFRAKGLPRVNATGVGDMHVRVQLWTPERVSDEEERLLRRLAELQQNPPDKRNKGFWTQLKEVFSA</sequence>
<comment type="subunit">
    <text evidence="11">Homodimer.</text>
</comment>
<dbReference type="Gene3D" id="1.10.287.110">
    <property type="entry name" value="DnaJ domain"/>
    <property type="match status" value="1"/>
</dbReference>
<feature type="repeat" description="CXXCXGXG motif" evidence="11">
    <location>
        <begin position="203"/>
        <end position="210"/>
    </location>
</feature>
<dbReference type="PROSITE" id="PS00636">
    <property type="entry name" value="DNAJ_1"/>
    <property type="match status" value="1"/>
</dbReference>
<feature type="zinc finger region" description="CR-type" evidence="12">
    <location>
        <begin position="133"/>
        <end position="215"/>
    </location>
</feature>
<dbReference type="InterPro" id="IPR008971">
    <property type="entry name" value="HSP40/DnaJ_pept-bd"/>
</dbReference>
<dbReference type="InterPro" id="IPR018253">
    <property type="entry name" value="DnaJ_domain_CS"/>
</dbReference>
<feature type="binding site" evidence="11">
    <location>
        <position position="146"/>
    </location>
    <ligand>
        <name>Zn(2+)</name>
        <dbReference type="ChEBI" id="CHEBI:29105"/>
        <label>1</label>
    </ligand>
</feature>
<dbReference type="PANTHER" id="PTHR43096">
    <property type="entry name" value="DNAJ HOMOLOG 1, MITOCHONDRIAL-RELATED"/>
    <property type="match status" value="1"/>
</dbReference>
<dbReference type="GO" id="GO:0042026">
    <property type="term" value="P:protein refolding"/>
    <property type="evidence" value="ECO:0007669"/>
    <property type="project" value="TreeGrafter"/>
</dbReference>
<dbReference type="Gene3D" id="2.10.230.10">
    <property type="entry name" value="Heat shock protein DnaJ, cysteine-rich domain"/>
    <property type="match status" value="1"/>
</dbReference>
<evidence type="ECO:0000256" key="10">
    <source>
        <dbReference type="ARBA" id="ARBA00067609"/>
    </source>
</evidence>
<dbReference type="SUPFAM" id="SSF49493">
    <property type="entry name" value="HSP40/DnaJ peptide-binding domain"/>
    <property type="match status" value="2"/>
</dbReference>
<dbReference type="GO" id="GO:0005524">
    <property type="term" value="F:ATP binding"/>
    <property type="evidence" value="ECO:0007669"/>
    <property type="project" value="InterPro"/>
</dbReference>
<dbReference type="CDD" id="cd06257">
    <property type="entry name" value="DnaJ"/>
    <property type="match status" value="1"/>
</dbReference>
<reference evidence="15" key="1">
    <citation type="submission" date="2020-02" db="EMBL/GenBank/DDBJ databases">
        <authorList>
            <person name="Meier V. D."/>
        </authorList>
    </citation>
    <scope>NUCLEOTIDE SEQUENCE</scope>
    <source>
        <strain evidence="15">AVDCRST_MAG40</strain>
    </source>
</reference>
<dbReference type="InterPro" id="IPR012724">
    <property type="entry name" value="DnaJ"/>
</dbReference>
<dbReference type="GO" id="GO:0006260">
    <property type="term" value="P:DNA replication"/>
    <property type="evidence" value="ECO:0007669"/>
    <property type="project" value="UniProtKB-KW"/>
</dbReference>
<dbReference type="EMBL" id="CADCTX010000297">
    <property type="protein sequence ID" value="CAA9311763.1"/>
    <property type="molecule type" value="Genomic_DNA"/>
</dbReference>
<evidence type="ECO:0000256" key="9">
    <source>
        <dbReference type="ARBA" id="ARBA00061004"/>
    </source>
</evidence>
<comment type="cofactor">
    <cofactor evidence="11">
        <name>Zn(2+)</name>
        <dbReference type="ChEBI" id="CHEBI:29105"/>
    </cofactor>
    <text evidence="11">Binds 2 Zn(2+) ions per monomer.</text>
</comment>
<comment type="similarity">
    <text evidence="9 11">Belongs to the DnaJ family.</text>
</comment>
<evidence type="ECO:0000256" key="12">
    <source>
        <dbReference type="PROSITE-ProRule" id="PRU00546"/>
    </source>
</evidence>
<protein>
    <recommendedName>
        <fullName evidence="10 11">Chaperone protein DnaJ</fullName>
    </recommendedName>
</protein>
<evidence type="ECO:0000313" key="15">
    <source>
        <dbReference type="EMBL" id="CAA9311763.1"/>
    </source>
</evidence>
<feature type="repeat" description="CXXCXGXG motif" evidence="11">
    <location>
        <begin position="146"/>
        <end position="153"/>
    </location>
</feature>
<feature type="domain" description="CR-type" evidence="14">
    <location>
        <begin position="133"/>
        <end position="215"/>
    </location>
</feature>
<dbReference type="InterPro" id="IPR001623">
    <property type="entry name" value="DnaJ_domain"/>
</dbReference>